<accession>A0AAV7AP90</accession>
<organism evidence="1 2">
    <name type="scientific">Engystomops pustulosus</name>
    <name type="common">Tungara frog</name>
    <name type="synonym">Physalaemus pustulosus</name>
    <dbReference type="NCBI Taxonomy" id="76066"/>
    <lineage>
        <taxon>Eukaryota</taxon>
        <taxon>Metazoa</taxon>
        <taxon>Chordata</taxon>
        <taxon>Craniata</taxon>
        <taxon>Vertebrata</taxon>
        <taxon>Euteleostomi</taxon>
        <taxon>Amphibia</taxon>
        <taxon>Batrachia</taxon>
        <taxon>Anura</taxon>
        <taxon>Neobatrachia</taxon>
        <taxon>Hyloidea</taxon>
        <taxon>Leptodactylidae</taxon>
        <taxon>Leiuperinae</taxon>
        <taxon>Engystomops</taxon>
    </lineage>
</organism>
<name>A0AAV7AP90_ENGPU</name>
<sequence>MMENDLDKAHRITISKHFPLSYYRVSIAPQRPRHNTHKFAHSSTVTLPTMALTEDGTIYLTLEMPVVYLQYILVGRHIDRWGKG</sequence>
<dbReference type="AlphaFoldDB" id="A0AAV7AP90"/>
<evidence type="ECO:0000313" key="1">
    <source>
        <dbReference type="EMBL" id="KAG8561812.1"/>
    </source>
</evidence>
<protein>
    <submittedName>
        <fullName evidence="1">Uncharacterized protein</fullName>
    </submittedName>
</protein>
<keyword evidence="2" id="KW-1185">Reference proteome</keyword>
<evidence type="ECO:0000313" key="2">
    <source>
        <dbReference type="Proteomes" id="UP000824782"/>
    </source>
</evidence>
<dbReference type="EMBL" id="WNYA01000007">
    <property type="protein sequence ID" value="KAG8561812.1"/>
    <property type="molecule type" value="Genomic_DNA"/>
</dbReference>
<gene>
    <name evidence="1" type="ORF">GDO81_015487</name>
</gene>
<proteinExistence type="predicted"/>
<comment type="caution">
    <text evidence="1">The sequence shown here is derived from an EMBL/GenBank/DDBJ whole genome shotgun (WGS) entry which is preliminary data.</text>
</comment>
<dbReference type="Proteomes" id="UP000824782">
    <property type="component" value="Unassembled WGS sequence"/>
</dbReference>
<reference evidence="1" key="1">
    <citation type="thesis" date="2020" institute="ProQuest LLC" country="789 East Eisenhower Parkway, Ann Arbor, MI, USA">
        <title>Comparative Genomics and Chromosome Evolution.</title>
        <authorList>
            <person name="Mudd A.B."/>
        </authorList>
    </citation>
    <scope>NUCLEOTIDE SEQUENCE</scope>
    <source>
        <strain evidence="1">237g6f4</strain>
        <tissue evidence="1">Blood</tissue>
    </source>
</reference>